<feature type="region of interest" description="Disordered" evidence="1">
    <location>
        <begin position="1"/>
        <end position="25"/>
    </location>
</feature>
<evidence type="ECO:0000256" key="1">
    <source>
        <dbReference type="SAM" id="MobiDB-lite"/>
    </source>
</evidence>
<proteinExistence type="predicted"/>
<comment type="caution">
    <text evidence="2">The sequence shown here is derived from an EMBL/GenBank/DDBJ whole genome shotgun (WGS) entry which is preliminary data.</text>
</comment>
<accession>A0AAV3UES8</accession>
<dbReference type="RefSeq" id="WP_227776311.1">
    <property type="nucleotide sequence ID" value="NZ_BAABKX010000001.1"/>
</dbReference>
<evidence type="ECO:0000313" key="3">
    <source>
        <dbReference type="Proteomes" id="UP001501729"/>
    </source>
</evidence>
<feature type="region of interest" description="Disordered" evidence="1">
    <location>
        <begin position="38"/>
        <end position="100"/>
    </location>
</feature>
<dbReference type="PROSITE" id="PS51318">
    <property type="entry name" value="TAT"/>
    <property type="match status" value="1"/>
</dbReference>
<dbReference type="EMBL" id="BAABKX010000001">
    <property type="protein sequence ID" value="GAA5046252.1"/>
    <property type="molecule type" value="Genomic_DNA"/>
</dbReference>
<dbReference type="GeneID" id="68612120"/>
<keyword evidence="3" id="KW-1185">Reference proteome</keyword>
<feature type="compositionally biased region" description="Basic and acidic residues" evidence="1">
    <location>
        <begin position="66"/>
        <end position="87"/>
    </location>
</feature>
<gene>
    <name evidence="2" type="ORF">GCM10025751_15280</name>
</gene>
<dbReference type="Proteomes" id="UP001501729">
    <property type="component" value="Unassembled WGS sequence"/>
</dbReference>
<dbReference type="InterPro" id="IPR006311">
    <property type="entry name" value="TAT_signal"/>
</dbReference>
<name>A0AAV3UES8_9EURY</name>
<dbReference type="AlphaFoldDB" id="A0AAV3UES8"/>
<evidence type="ECO:0008006" key="4">
    <source>
        <dbReference type="Google" id="ProtNLM"/>
    </source>
</evidence>
<reference evidence="2 3" key="1">
    <citation type="journal article" date="2019" name="Int. J. Syst. Evol. Microbiol.">
        <title>The Global Catalogue of Microorganisms (GCM) 10K type strain sequencing project: providing services to taxonomists for standard genome sequencing and annotation.</title>
        <authorList>
            <consortium name="The Broad Institute Genomics Platform"/>
            <consortium name="The Broad Institute Genome Sequencing Center for Infectious Disease"/>
            <person name="Wu L."/>
            <person name="Ma J."/>
        </authorList>
    </citation>
    <scope>NUCLEOTIDE SEQUENCE [LARGE SCALE GENOMIC DNA]</scope>
    <source>
        <strain evidence="2 3">JCM 17504</strain>
    </source>
</reference>
<protein>
    <recommendedName>
        <fullName evidence="4">Tat (Twin-arginine translocation) pathway signal sequence</fullName>
    </recommendedName>
</protein>
<evidence type="ECO:0000313" key="2">
    <source>
        <dbReference type="EMBL" id="GAA5046252.1"/>
    </source>
</evidence>
<organism evidence="2 3">
    <name type="scientific">Haladaptatus pallidirubidus</name>
    <dbReference type="NCBI Taxonomy" id="1008152"/>
    <lineage>
        <taxon>Archaea</taxon>
        <taxon>Methanobacteriati</taxon>
        <taxon>Methanobacteriota</taxon>
        <taxon>Stenosarchaea group</taxon>
        <taxon>Halobacteria</taxon>
        <taxon>Halobacteriales</taxon>
        <taxon>Haladaptataceae</taxon>
        <taxon>Haladaptatus</taxon>
    </lineage>
</organism>
<sequence>MKENPRSKRNDKQTHRRNVLKSGAVGLSTLVVGSNLASANEANSDQPARRGSTVYTAKGARGASVSEEHRRQVRERAVSDFERKNGRSPEQLPASEHRSKSDEVVAYAYGIDANGTARSYTGIAGENTVEPEAQSGRAEALIHDRFGGRVAELSRAVAASERQVTTMAGGTVSGTENMEQAYSDKLEYAEDPYGVVGATFYWFRDNLDSTEGDVHSFHSPAGFEPGHQAFGSGYTNNWGRVFNRWNKSQMGNTDVDYGQWNPYGTQGGSSTTAYSLSVNAGWMTAHVTAGITWSYSQPNVEVVDESSAYNEYNQWQLKVNAGDDTRENFVGFQPSSAASMDYWDSSMGRRDICENEVKGQFSDGGSARNLWSKGTFWLE</sequence>
<feature type="compositionally biased region" description="Basic and acidic residues" evidence="1">
    <location>
        <begin position="1"/>
        <end position="13"/>
    </location>
</feature>